<organism evidence="2 3">
    <name type="scientific">Halteria grandinella</name>
    <dbReference type="NCBI Taxonomy" id="5974"/>
    <lineage>
        <taxon>Eukaryota</taxon>
        <taxon>Sar</taxon>
        <taxon>Alveolata</taxon>
        <taxon>Ciliophora</taxon>
        <taxon>Intramacronucleata</taxon>
        <taxon>Spirotrichea</taxon>
        <taxon>Stichotrichia</taxon>
        <taxon>Sporadotrichida</taxon>
        <taxon>Halteriidae</taxon>
        <taxon>Halteria</taxon>
    </lineage>
</organism>
<evidence type="ECO:0000313" key="2">
    <source>
        <dbReference type="EMBL" id="TNV73175.1"/>
    </source>
</evidence>
<evidence type="ECO:0000313" key="3">
    <source>
        <dbReference type="Proteomes" id="UP000785679"/>
    </source>
</evidence>
<evidence type="ECO:0000256" key="1">
    <source>
        <dbReference type="SAM" id="Phobius"/>
    </source>
</evidence>
<keyword evidence="3" id="KW-1185">Reference proteome</keyword>
<name>A0A8J8SWF2_HALGN</name>
<feature type="transmembrane region" description="Helical" evidence="1">
    <location>
        <begin position="13"/>
        <end position="35"/>
    </location>
</feature>
<reference evidence="2" key="1">
    <citation type="submission" date="2019-06" db="EMBL/GenBank/DDBJ databases">
        <authorList>
            <person name="Zheng W."/>
        </authorList>
    </citation>
    <scope>NUCLEOTIDE SEQUENCE</scope>
    <source>
        <strain evidence="2">QDHG01</strain>
    </source>
</reference>
<keyword evidence="1" id="KW-1133">Transmembrane helix</keyword>
<feature type="transmembrane region" description="Helical" evidence="1">
    <location>
        <begin position="70"/>
        <end position="89"/>
    </location>
</feature>
<sequence>MSLSSSASLRVKFIHSSIILAFIAFFSASPFIYLISFFTYFWSASTSWLRSLALLIPFSLAYKFSSNSLFYIFPIRILMHLLLIGCIFFRDISLSGRIIFETLSQSQNDLLKSFLYDCIFREISSFFNGFKDI</sequence>
<dbReference type="Proteomes" id="UP000785679">
    <property type="component" value="Unassembled WGS sequence"/>
</dbReference>
<keyword evidence="1" id="KW-0472">Membrane</keyword>
<accession>A0A8J8SWF2</accession>
<dbReference type="AlphaFoldDB" id="A0A8J8SWF2"/>
<dbReference type="EMBL" id="RRYP01019632">
    <property type="protein sequence ID" value="TNV73175.1"/>
    <property type="molecule type" value="Genomic_DNA"/>
</dbReference>
<gene>
    <name evidence="2" type="ORF">FGO68_gene7244</name>
</gene>
<protein>
    <submittedName>
        <fullName evidence="2">Uncharacterized protein</fullName>
    </submittedName>
</protein>
<keyword evidence="1" id="KW-0812">Transmembrane</keyword>
<proteinExistence type="predicted"/>
<comment type="caution">
    <text evidence="2">The sequence shown here is derived from an EMBL/GenBank/DDBJ whole genome shotgun (WGS) entry which is preliminary data.</text>
</comment>